<feature type="transmembrane region" description="Helical" evidence="2">
    <location>
        <begin position="244"/>
        <end position="261"/>
    </location>
</feature>
<dbReference type="Proteomes" id="UP000077755">
    <property type="component" value="Chromosome 2"/>
</dbReference>
<accession>A0AAF0WGX5</accession>
<keyword evidence="2" id="KW-0812">Transmembrane</keyword>
<keyword evidence="2" id="KW-1133">Transmembrane helix</keyword>
<dbReference type="AlphaFoldDB" id="A0AAF0WGX5"/>
<protein>
    <recommendedName>
        <fullName evidence="5">ATG8-interacting protein 1</fullName>
    </recommendedName>
</protein>
<evidence type="ECO:0008006" key="5">
    <source>
        <dbReference type="Google" id="ProtNLM"/>
    </source>
</evidence>
<organism evidence="3 4">
    <name type="scientific">Daucus carota subsp. sativus</name>
    <name type="common">Carrot</name>
    <dbReference type="NCBI Taxonomy" id="79200"/>
    <lineage>
        <taxon>Eukaryota</taxon>
        <taxon>Viridiplantae</taxon>
        <taxon>Streptophyta</taxon>
        <taxon>Embryophyta</taxon>
        <taxon>Tracheophyta</taxon>
        <taxon>Spermatophyta</taxon>
        <taxon>Magnoliopsida</taxon>
        <taxon>eudicotyledons</taxon>
        <taxon>Gunneridae</taxon>
        <taxon>Pentapetalae</taxon>
        <taxon>asterids</taxon>
        <taxon>campanulids</taxon>
        <taxon>Apiales</taxon>
        <taxon>Apiaceae</taxon>
        <taxon>Apioideae</taxon>
        <taxon>Scandiceae</taxon>
        <taxon>Daucinae</taxon>
        <taxon>Daucus</taxon>
        <taxon>Daucus sect. Daucus</taxon>
    </lineage>
</organism>
<dbReference type="PANTHER" id="PTHR34797:SF1">
    <property type="entry name" value="ATG8-INTERACTING PROTEIN 2"/>
    <property type="match status" value="1"/>
</dbReference>
<reference evidence="3" key="2">
    <citation type="submission" date="2022-03" db="EMBL/GenBank/DDBJ databases">
        <title>Draft title - Genomic analysis of global carrot germplasm unveils the trajectory of domestication and the origin of high carotenoid orange carrot.</title>
        <authorList>
            <person name="Iorizzo M."/>
            <person name="Ellison S."/>
            <person name="Senalik D."/>
            <person name="Macko-Podgorni A."/>
            <person name="Grzebelus D."/>
            <person name="Bostan H."/>
            <person name="Rolling W."/>
            <person name="Curaba J."/>
            <person name="Simon P."/>
        </authorList>
    </citation>
    <scope>NUCLEOTIDE SEQUENCE</scope>
    <source>
        <tissue evidence="3">Leaf</tissue>
    </source>
</reference>
<sequence length="310" mass="33716">MAKNEENREVPTHGNEWEVVSLSASAYAASPGAEQDKLNDDDQGHPVGEEKEGTSEAMFMSRHFVFPPSEHENLPLVPEKIEIPDGHADQVNDDAPDLVAEEGGISSTKDGENWDVKTLHMTDEIPGMQFVDEKGKSLSMSGTEFEEGMAHHSLTSVDKEQSIYSATKLTCVHGEATIGGSALVGESKILAEPIDASEEGLDINISRSPKHMDGDKDDGSDLPCEAWWKRGAISLYAHAKEANAVWSIFIAAAVMGLVVIGQRWQVLQHKWPYGDEKMSKMLGPLSRLKDVIVGGHRSGSVIRGSTTSQR</sequence>
<keyword evidence="4" id="KW-1185">Reference proteome</keyword>
<evidence type="ECO:0000313" key="4">
    <source>
        <dbReference type="Proteomes" id="UP000077755"/>
    </source>
</evidence>
<dbReference type="EMBL" id="CP093344">
    <property type="protein sequence ID" value="WOG89166.1"/>
    <property type="molecule type" value="Genomic_DNA"/>
</dbReference>
<keyword evidence="2" id="KW-0472">Membrane</keyword>
<dbReference type="PANTHER" id="PTHR34797">
    <property type="entry name" value="ATG8-INTERACTING PROTEIN 2"/>
    <property type="match status" value="1"/>
</dbReference>
<dbReference type="KEGG" id="dcr:108209632"/>
<dbReference type="InterPro" id="IPR040304">
    <property type="entry name" value="ATG8-IP-1/2"/>
</dbReference>
<proteinExistence type="predicted"/>
<evidence type="ECO:0000256" key="1">
    <source>
        <dbReference type="SAM" id="MobiDB-lite"/>
    </source>
</evidence>
<gene>
    <name evidence="3" type="ORF">DCAR_0208402</name>
</gene>
<feature type="compositionally biased region" description="Basic and acidic residues" evidence="1">
    <location>
        <begin position="34"/>
        <end position="54"/>
    </location>
</feature>
<evidence type="ECO:0000313" key="3">
    <source>
        <dbReference type="EMBL" id="WOG89166.1"/>
    </source>
</evidence>
<evidence type="ECO:0000256" key="2">
    <source>
        <dbReference type="SAM" id="Phobius"/>
    </source>
</evidence>
<feature type="region of interest" description="Disordered" evidence="1">
    <location>
        <begin position="23"/>
        <end position="54"/>
    </location>
</feature>
<reference evidence="3" key="1">
    <citation type="journal article" date="2016" name="Nat. Genet.">
        <title>A high-quality carrot genome assembly provides new insights into carotenoid accumulation and asterid genome evolution.</title>
        <authorList>
            <person name="Iorizzo M."/>
            <person name="Ellison S."/>
            <person name="Senalik D."/>
            <person name="Zeng P."/>
            <person name="Satapoomin P."/>
            <person name="Huang J."/>
            <person name="Bowman M."/>
            <person name="Iovene M."/>
            <person name="Sanseverino W."/>
            <person name="Cavagnaro P."/>
            <person name="Yildiz M."/>
            <person name="Macko-Podgorni A."/>
            <person name="Moranska E."/>
            <person name="Grzebelus E."/>
            <person name="Grzebelus D."/>
            <person name="Ashrafi H."/>
            <person name="Zheng Z."/>
            <person name="Cheng S."/>
            <person name="Spooner D."/>
            <person name="Van Deynze A."/>
            <person name="Simon P."/>
        </authorList>
    </citation>
    <scope>NUCLEOTIDE SEQUENCE</scope>
    <source>
        <tissue evidence="3">Leaf</tissue>
    </source>
</reference>
<name>A0AAF0WGX5_DAUCS</name>